<accession>A0A2S2E4A0</accession>
<keyword evidence="3" id="KW-1185">Reference proteome</keyword>
<dbReference type="AlphaFoldDB" id="A0A2S2E4A0"/>
<evidence type="ECO:0000313" key="2">
    <source>
        <dbReference type="EMBL" id="AWL12475.1"/>
    </source>
</evidence>
<dbReference type="KEGG" id="salh:HMF8227_02005"/>
<feature type="signal peptide" evidence="1">
    <location>
        <begin position="1"/>
        <end position="18"/>
    </location>
</feature>
<evidence type="ECO:0000256" key="1">
    <source>
        <dbReference type="SAM" id="SignalP"/>
    </source>
</evidence>
<proteinExistence type="predicted"/>
<name>A0A2S2E4A0_9ALTE</name>
<dbReference type="RefSeq" id="WP_109340046.1">
    <property type="nucleotide sequence ID" value="NZ_CP029347.1"/>
</dbReference>
<protein>
    <submittedName>
        <fullName evidence="2">Uncharacterized protein</fullName>
    </submittedName>
</protein>
<dbReference type="Proteomes" id="UP000245728">
    <property type="component" value="Chromosome"/>
</dbReference>
<dbReference type="OrthoDB" id="9769143at2"/>
<reference evidence="2 3" key="1">
    <citation type="submission" date="2018-05" db="EMBL/GenBank/DDBJ databases">
        <title>Salinimonas sp. HMF8227 Genome sequencing and assembly.</title>
        <authorList>
            <person name="Kang H."/>
            <person name="Kang J."/>
            <person name="Cha I."/>
            <person name="Kim H."/>
            <person name="Joh K."/>
        </authorList>
    </citation>
    <scope>NUCLEOTIDE SEQUENCE [LARGE SCALE GENOMIC DNA]</scope>
    <source>
        <strain evidence="2 3">HMF8227</strain>
    </source>
</reference>
<keyword evidence="1" id="KW-0732">Signal</keyword>
<gene>
    <name evidence="2" type="ORF">HMF8227_02005</name>
</gene>
<organism evidence="2 3">
    <name type="scientific">Saliniradius amylolyticus</name>
    <dbReference type="NCBI Taxonomy" id="2183582"/>
    <lineage>
        <taxon>Bacteria</taxon>
        <taxon>Pseudomonadati</taxon>
        <taxon>Pseudomonadota</taxon>
        <taxon>Gammaproteobacteria</taxon>
        <taxon>Alteromonadales</taxon>
        <taxon>Alteromonadaceae</taxon>
        <taxon>Saliniradius</taxon>
    </lineage>
</organism>
<sequence length="431" mass="48914">MRTLLLMAACLTVLSAPAQETDEWGGDDWDDGQWDSGWDTESSSGPLVTGFAELGLGTRLESSPYHDRLTLGDARLRLETEHYWDGVTFDIKADGLYDAALSKWQGEVRELSAQFQISEDIDAKVGRQILTWGTGDFLFLNDFFPKDWQSFFSGRDDEYLKAPSDAAKLSFYGDWLNLNLVWTPEFDPDNAITGERFSFFNPWAGQIIAPPSGINAVSQNGDEWALRAYKTVNGIELAAYGYWGYQKSPEAVDSLTGRPYHSRLRSLGASIRLPLGEGLFNAEIAQHDSLADSDGVNPTIPNSQFRALLGYEQEIITRLTGSVQLYLEHNQDHGKALATSPFPQWEDAQNRTLVTTRLTWRNRTDDITLSLFGFYSPSDDDGHLRPRVEYRLNDQWQFSTGMNLFFRDQSHSFFGQFHHNDNAYLRVRYNF</sequence>
<evidence type="ECO:0000313" key="3">
    <source>
        <dbReference type="Proteomes" id="UP000245728"/>
    </source>
</evidence>
<feature type="chain" id="PRO_5015540660" evidence="1">
    <location>
        <begin position="19"/>
        <end position="431"/>
    </location>
</feature>
<dbReference type="EMBL" id="CP029347">
    <property type="protein sequence ID" value="AWL12475.1"/>
    <property type="molecule type" value="Genomic_DNA"/>
</dbReference>